<gene>
    <name evidence="1" type="ORF">CYNAS_LOCUS22200</name>
</gene>
<organism evidence="1 2">
    <name type="scientific">Cylicocyclus nassatus</name>
    <name type="common">Nematode worm</name>
    <dbReference type="NCBI Taxonomy" id="53992"/>
    <lineage>
        <taxon>Eukaryota</taxon>
        <taxon>Metazoa</taxon>
        <taxon>Ecdysozoa</taxon>
        <taxon>Nematoda</taxon>
        <taxon>Chromadorea</taxon>
        <taxon>Rhabditida</taxon>
        <taxon>Rhabditina</taxon>
        <taxon>Rhabditomorpha</taxon>
        <taxon>Strongyloidea</taxon>
        <taxon>Strongylidae</taxon>
        <taxon>Cylicocyclus</taxon>
    </lineage>
</organism>
<dbReference type="Proteomes" id="UP001176961">
    <property type="component" value="Unassembled WGS sequence"/>
</dbReference>
<dbReference type="AlphaFoldDB" id="A0AA36HGE2"/>
<accession>A0AA36HGE2</accession>
<keyword evidence="2" id="KW-1185">Reference proteome</keyword>
<evidence type="ECO:0000313" key="2">
    <source>
        <dbReference type="Proteomes" id="UP001176961"/>
    </source>
</evidence>
<sequence length="82" mass="9582">MNEVITIQKIFFQDIYNVWLAIMHHIPPVPLRLTLKIKTLTIFVINLSRNLRFILLSREATQWLISPSHGFRNGQLGTLIEV</sequence>
<evidence type="ECO:0000313" key="1">
    <source>
        <dbReference type="EMBL" id="CAJ0610217.1"/>
    </source>
</evidence>
<dbReference type="EMBL" id="CATQJL010000326">
    <property type="protein sequence ID" value="CAJ0610217.1"/>
    <property type="molecule type" value="Genomic_DNA"/>
</dbReference>
<reference evidence="1" key="1">
    <citation type="submission" date="2023-07" db="EMBL/GenBank/DDBJ databases">
        <authorList>
            <consortium name="CYATHOMIX"/>
        </authorList>
    </citation>
    <scope>NUCLEOTIDE SEQUENCE</scope>
    <source>
        <strain evidence="1">N/A</strain>
    </source>
</reference>
<protein>
    <submittedName>
        <fullName evidence="1">Uncharacterized protein</fullName>
    </submittedName>
</protein>
<proteinExistence type="predicted"/>
<comment type="caution">
    <text evidence="1">The sequence shown here is derived from an EMBL/GenBank/DDBJ whole genome shotgun (WGS) entry which is preliminary data.</text>
</comment>
<name>A0AA36HGE2_CYLNA</name>